<dbReference type="InterPro" id="IPR004453">
    <property type="entry name" value="QueG"/>
</dbReference>
<dbReference type="NCBIfam" id="TIGR00276">
    <property type="entry name" value="tRNA epoxyqueuosine(34) reductase QueG"/>
    <property type="match status" value="1"/>
</dbReference>
<evidence type="ECO:0000256" key="1">
    <source>
        <dbReference type="ARBA" id="ARBA00022485"/>
    </source>
</evidence>
<dbReference type="PANTHER" id="PTHR30002:SF4">
    <property type="entry name" value="EPOXYQUEUOSINE REDUCTASE"/>
    <property type="match status" value="1"/>
</dbReference>
<dbReference type="InterPro" id="IPR017900">
    <property type="entry name" value="4Fe4S_Fe_S_CS"/>
</dbReference>
<dbReference type="PROSITE" id="PS51379">
    <property type="entry name" value="4FE4S_FER_2"/>
    <property type="match status" value="2"/>
</dbReference>
<reference evidence="10 11" key="1">
    <citation type="submission" date="2019-02" db="EMBL/GenBank/DDBJ databases">
        <title>Deep-cultivation of Planctomycetes and their phenomic and genomic characterization uncovers novel biology.</title>
        <authorList>
            <person name="Wiegand S."/>
            <person name="Jogler M."/>
            <person name="Boedeker C."/>
            <person name="Pinto D."/>
            <person name="Vollmers J."/>
            <person name="Rivas-Marin E."/>
            <person name="Kohn T."/>
            <person name="Peeters S.H."/>
            <person name="Heuer A."/>
            <person name="Rast P."/>
            <person name="Oberbeckmann S."/>
            <person name="Bunk B."/>
            <person name="Jeske O."/>
            <person name="Meyerdierks A."/>
            <person name="Storesund J.E."/>
            <person name="Kallscheuer N."/>
            <person name="Luecker S."/>
            <person name="Lage O.M."/>
            <person name="Pohl T."/>
            <person name="Merkel B.J."/>
            <person name="Hornburger P."/>
            <person name="Mueller R.-W."/>
            <person name="Bruemmer F."/>
            <person name="Labrenz M."/>
            <person name="Spormann A.M."/>
            <person name="Op den Camp H."/>
            <person name="Overmann J."/>
            <person name="Amann R."/>
            <person name="Jetten M.S.M."/>
            <person name="Mascher T."/>
            <person name="Medema M.H."/>
            <person name="Devos D.P."/>
            <person name="Kaster A.-K."/>
            <person name="Ovreas L."/>
            <person name="Rohde M."/>
            <person name="Galperin M.Y."/>
            <person name="Jogler C."/>
        </authorList>
    </citation>
    <scope>NUCLEOTIDE SEQUENCE [LARGE SCALE GENOMIC DNA]</scope>
    <source>
        <strain evidence="10 11">Pla163</strain>
    </source>
</reference>
<evidence type="ECO:0000256" key="4">
    <source>
        <dbReference type="ARBA" id="ARBA00022723"/>
    </source>
</evidence>
<keyword evidence="1" id="KW-0004">4Fe-4S</keyword>
<dbReference type="SUPFAM" id="SSF46548">
    <property type="entry name" value="alpha-helical ferredoxin"/>
    <property type="match status" value="1"/>
</dbReference>
<keyword evidence="7" id="KW-0408">Iron</keyword>
<dbReference type="GO" id="GO:0008616">
    <property type="term" value="P:tRNA queuosine(34) biosynthetic process"/>
    <property type="evidence" value="ECO:0007669"/>
    <property type="project" value="UniProtKB-KW"/>
</dbReference>
<dbReference type="SUPFAM" id="SSF48371">
    <property type="entry name" value="ARM repeat"/>
    <property type="match status" value="1"/>
</dbReference>
<evidence type="ECO:0000259" key="9">
    <source>
        <dbReference type="PROSITE" id="PS51379"/>
    </source>
</evidence>
<dbReference type="PROSITE" id="PS00198">
    <property type="entry name" value="4FE4S_FER_1"/>
    <property type="match status" value="1"/>
</dbReference>
<evidence type="ECO:0000256" key="3">
    <source>
        <dbReference type="ARBA" id="ARBA00022694"/>
    </source>
</evidence>
<keyword evidence="11" id="KW-1185">Reference proteome</keyword>
<sequence>MNNDRTTQALVEAALELGFDLAGVAPLAPPPDAQRFRDWLAAGNHGHMDWLERQADRIADPRRVLPEGTAILVVGLGHARAPGTLADGGRVARYALGRDYHNVVGKKLRRLARRLRGSLGVGRVRSIVDAGPVLERSHGAVAGLGFPSKAANLLHRRFGPWFFLGELLVEIEGYEPEPAAPALGSCGTCTACIDACPTAAITAPGQVDARRCISYHTIESPELAPRDLRVDMGRWAFGCDVCSEVCPFGHRAPDGAATFGEHPGLAGARLADWLELDEEQARAQFEGSPLRRPGAAGLARNAAIALGNGPDEAGREALLRALERHPAPMVREAAAWALAHGHGADHGVRAALERALARESDPAQRAGLEADLDGAD</sequence>
<evidence type="ECO:0000313" key="10">
    <source>
        <dbReference type="EMBL" id="QDU83719.1"/>
    </source>
</evidence>
<keyword evidence="6 10" id="KW-0560">Oxidoreductase</keyword>
<dbReference type="Pfam" id="PF08331">
    <property type="entry name" value="QueG_DUF1730"/>
    <property type="match status" value="1"/>
</dbReference>
<dbReference type="RefSeq" id="WP_419186303.1">
    <property type="nucleotide sequence ID" value="NZ_CP036290.1"/>
</dbReference>
<evidence type="ECO:0000256" key="6">
    <source>
        <dbReference type="ARBA" id="ARBA00023002"/>
    </source>
</evidence>
<keyword evidence="2" id="KW-0963">Cytoplasm</keyword>
<proteinExistence type="predicted"/>
<dbReference type="InterPro" id="IPR017896">
    <property type="entry name" value="4Fe4S_Fe-S-bd"/>
</dbReference>
<evidence type="ECO:0000256" key="2">
    <source>
        <dbReference type="ARBA" id="ARBA00022490"/>
    </source>
</evidence>
<keyword evidence="3" id="KW-0819">tRNA processing</keyword>
<name>A0A518CWX4_9BACT</name>
<dbReference type="AlphaFoldDB" id="A0A518CWX4"/>
<gene>
    <name evidence="10" type="primary">queG</name>
    <name evidence="10" type="ORF">Pla163_08200</name>
</gene>
<feature type="domain" description="4Fe-4S ferredoxin-type" evidence="9">
    <location>
        <begin position="226"/>
        <end position="256"/>
    </location>
</feature>
<dbReference type="InterPro" id="IPR011989">
    <property type="entry name" value="ARM-like"/>
</dbReference>
<organism evidence="10 11">
    <name type="scientific">Rohdeia mirabilis</name>
    <dbReference type="NCBI Taxonomy" id="2528008"/>
    <lineage>
        <taxon>Bacteria</taxon>
        <taxon>Pseudomonadati</taxon>
        <taxon>Planctomycetota</taxon>
        <taxon>Planctomycetia</taxon>
        <taxon>Planctomycetia incertae sedis</taxon>
        <taxon>Rohdeia</taxon>
    </lineage>
</organism>
<dbReference type="Proteomes" id="UP000319342">
    <property type="component" value="Chromosome"/>
</dbReference>
<evidence type="ECO:0000256" key="8">
    <source>
        <dbReference type="ARBA" id="ARBA00023014"/>
    </source>
</evidence>
<dbReference type="EMBL" id="CP036290">
    <property type="protein sequence ID" value="QDU83719.1"/>
    <property type="molecule type" value="Genomic_DNA"/>
</dbReference>
<dbReference type="GO" id="GO:0046872">
    <property type="term" value="F:metal ion binding"/>
    <property type="evidence" value="ECO:0007669"/>
    <property type="project" value="UniProtKB-KW"/>
</dbReference>
<dbReference type="Pfam" id="PF13484">
    <property type="entry name" value="Fer4_16"/>
    <property type="match status" value="1"/>
</dbReference>
<dbReference type="Pfam" id="PF13646">
    <property type="entry name" value="HEAT_2"/>
    <property type="match status" value="1"/>
</dbReference>
<dbReference type="InterPro" id="IPR013542">
    <property type="entry name" value="QueG_DUF1730"/>
</dbReference>
<keyword evidence="8" id="KW-0411">Iron-sulfur</keyword>
<feature type="domain" description="4Fe-4S ferredoxin-type" evidence="9">
    <location>
        <begin position="176"/>
        <end position="206"/>
    </location>
</feature>
<dbReference type="EC" id="1.1.-.-" evidence="10"/>
<evidence type="ECO:0000313" key="11">
    <source>
        <dbReference type="Proteomes" id="UP000319342"/>
    </source>
</evidence>
<keyword evidence="4" id="KW-0479">Metal-binding</keyword>
<dbReference type="PANTHER" id="PTHR30002">
    <property type="entry name" value="EPOXYQUEUOSINE REDUCTASE"/>
    <property type="match status" value="1"/>
</dbReference>
<dbReference type="GO" id="GO:0052693">
    <property type="term" value="F:epoxyqueuosine reductase activity"/>
    <property type="evidence" value="ECO:0007669"/>
    <property type="project" value="TreeGrafter"/>
</dbReference>
<protein>
    <submittedName>
        <fullName evidence="10">Epoxyqueuosine reductase</fullName>
        <ecNumber evidence="10">1.1.-.-</ecNumber>
    </submittedName>
</protein>
<accession>A0A518CWX4</accession>
<dbReference type="Gene3D" id="3.30.70.20">
    <property type="match status" value="1"/>
</dbReference>
<evidence type="ECO:0000256" key="7">
    <source>
        <dbReference type="ARBA" id="ARBA00023004"/>
    </source>
</evidence>
<dbReference type="InterPro" id="IPR016024">
    <property type="entry name" value="ARM-type_fold"/>
</dbReference>
<dbReference type="GO" id="GO:0051539">
    <property type="term" value="F:4 iron, 4 sulfur cluster binding"/>
    <property type="evidence" value="ECO:0007669"/>
    <property type="project" value="UniProtKB-KW"/>
</dbReference>
<evidence type="ECO:0000256" key="5">
    <source>
        <dbReference type="ARBA" id="ARBA00022785"/>
    </source>
</evidence>
<keyword evidence="5" id="KW-0671">Queuosine biosynthesis</keyword>
<dbReference type="Gene3D" id="1.25.10.10">
    <property type="entry name" value="Leucine-rich Repeat Variant"/>
    <property type="match status" value="1"/>
</dbReference>